<gene>
    <name evidence="1" type="primary">g10494</name>
    <name evidence="1" type="ORF">NpPPO83_00010494</name>
</gene>
<dbReference type="Proteomes" id="UP001165186">
    <property type="component" value="Unassembled WGS sequence"/>
</dbReference>
<proteinExistence type="predicted"/>
<keyword evidence="2" id="KW-1185">Reference proteome</keyword>
<protein>
    <submittedName>
        <fullName evidence="1">Uv-damaged dna binding protein</fullName>
    </submittedName>
</protein>
<reference evidence="1" key="1">
    <citation type="submission" date="2024-09" db="EMBL/GenBank/DDBJ databases">
        <title>Draft Genome Sequences of Neofusicoccum parvum.</title>
        <authorList>
            <person name="Ashida A."/>
            <person name="Camagna M."/>
            <person name="Tanaka A."/>
            <person name="Takemoto D."/>
        </authorList>
    </citation>
    <scope>NUCLEOTIDE SEQUENCE</scope>
    <source>
        <strain evidence="1">PPO83</strain>
    </source>
</reference>
<comment type="caution">
    <text evidence="1">The sequence shown here is derived from an EMBL/GenBank/DDBJ whole genome shotgun (WGS) entry which is preliminary data.</text>
</comment>
<accession>A0ACB5RVM1</accession>
<name>A0ACB5RVM1_9PEZI</name>
<organism evidence="1 2">
    <name type="scientific">Neofusicoccum parvum</name>
    <dbReference type="NCBI Taxonomy" id="310453"/>
    <lineage>
        <taxon>Eukaryota</taxon>
        <taxon>Fungi</taxon>
        <taxon>Dikarya</taxon>
        <taxon>Ascomycota</taxon>
        <taxon>Pezizomycotina</taxon>
        <taxon>Dothideomycetes</taxon>
        <taxon>Dothideomycetes incertae sedis</taxon>
        <taxon>Botryosphaeriales</taxon>
        <taxon>Botryosphaeriaceae</taxon>
        <taxon>Neofusicoccum</taxon>
    </lineage>
</organism>
<dbReference type="EMBL" id="BSXG01000013">
    <property type="protein sequence ID" value="GME24473.1"/>
    <property type="molecule type" value="Genomic_DNA"/>
</dbReference>
<evidence type="ECO:0000313" key="1">
    <source>
        <dbReference type="EMBL" id="GME24473.1"/>
    </source>
</evidence>
<evidence type="ECO:0000313" key="2">
    <source>
        <dbReference type="Proteomes" id="UP001165186"/>
    </source>
</evidence>
<sequence length="962" mass="106383">MAYIAPIHRPSSVRHAIKLNLLSPDEESLVVACSNRLEVYVQSDDGLVLHHSAAVYGKVTMLNKLRAANEPTEHLFVGTDRYFYFTMAWSQDEKQLKTVRTYQDVADKAARDSQTGDRSLLDPTGRYMTLELYEGIVTVVPLTEKGKRKGDPEVSVLGEPVPSRIEEMFVRSSAFLHRKSPDSEKPLLAFLYEEDEDSKIRLRLRHLGFQSAGADEQAIAALDPLDGLREELDLGASHLIPVPAPCYGVLILGETSISYFNDYTKALVKKPLQGSTIFVAWEQIDNQRFLIADDFGGLYLFMLLLDEPSGVVEGWRLDRIGETSRASVLVYLDAGYVFVGSHEGDSQVVKITEGSSEVVQTFHNIAPILDFTIMDMGNRSGEGQSNEYSSGQARIVTGSGAFKDGSLRSVRSGVGLEDQGALGEIGSISNIFALQSTEPSEYDDTLLVSLINESRVFCFDADGQVEEVEEFKGLQLTDSTLLASNIPGGRLLQVTHSSVRLTDLENGMVVSEWSAPSGQMITDVDSNDRFIIVSIGGVRAVILSIGDTIQVASEKEFGADSQISCVAIPQSADSICFVGFWQNCTVAILSLDQLEIIETISLSDNGSSVPRLTDEVVFKELHSFEMNEYEIVECAIRAELDDGNGGTAERFIVGTSHLIEAEEEGSTRGRILVFEVTEDRQLKVVAEVSTKGACRCLAIVDGRIVAGLIKTQVVVYSFEYSTPSAPFLVKKASFRTSTAPIDITVTGNQIAIADLIKSVSVLEYRRGANEQGDELKEVARHVQVSWSMALAEVNENTYLQADAEGNLILLERDISGVTEEDRKRLMLRGDMLLGEQVNRIRRIDMATVSDAPVVPRAFFATVEGSIYLFALITPSKVDLLIRLQSQLAEFVKSPGHYPFLRYRAFKNQVREEEEPNRFVDGDLIERFLDLNPQDQEDVVKGLYAEIDVEEVRVLVETLRRLH</sequence>